<dbReference type="EMBL" id="FOAP01000040">
    <property type="protein sequence ID" value="SEN35423.1"/>
    <property type="molecule type" value="Genomic_DNA"/>
</dbReference>
<dbReference type="OrthoDB" id="5383182at2"/>
<dbReference type="GO" id="GO:0003677">
    <property type="term" value="F:DNA binding"/>
    <property type="evidence" value="ECO:0007669"/>
    <property type="project" value="InterPro"/>
</dbReference>
<organism evidence="2 3">
    <name type="scientific">Stigmatella aurantiaca</name>
    <dbReference type="NCBI Taxonomy" id="41"/>
    <lineage>
        <taxon>Bacteria</taxon>
        <taxon>Pseudomonadati</taxon>
        <taxon>Myxococcota</taxon>
        <taxon>Myxococcia</taxon>
        <taxon>Myxococcales</taxon>
        <taxon>Cystobacterineae</taxon>
        <taxon>Archangiaceae</taxon>
        <taxon>Stigmatella</taxon>
    </lineage>
</organism>
<dbReference type="Pfam" id="PF12728">
    <property type="entry name" value="HTH_17"/>
    <property type="match status" value="1"/>
</dbReference>
<dbReference type="InterPro" id="IPR010093">
    <property type="entry name" value="SinI_DNA-bd"/>
</dbReference>
<evidence type="ECO:0000313" key="2">
    <source>
        <dbReference type="EMBL" id="SEN35423.1"/>
    </source>
</evidence>
<reference evidence="3" key="1">
    <citation type="submission" date="2016-10" db="EMBL/GenBank/DDBJ databases">
        <authorList>
            <person name="Varghese N."/>
            <person name="Submissions S."/>
        </authorList>
    </citation>
    <scope>NUCLEOTIDE SEQUENCE [LARGE SCALE GENOMIC DNA]</scope>
    <source>
        <strain evidence="3">DSM 17044</strain>
    </source>
</reference>
<protein>
    <submittedName>
        <fullName evidence="2">DNA binding domain-containing protein, excisionase family</fullName>
    </submittedName>
</protein>
<accession>A0A1H8FUJ7</accession>
<name>A0A1H8FUJ7_STIAU</name>
<sequence length="74" mass="8186">MSAPRMAVSNAPAFLTVEEAAELLRVNRKTLYEAIRLDQVPGVARLGRILRIHRDTLLTWSLGNSRPALGDTKS</sequence>
<evidence type="ECO:0000259" key="1">
    <source>
        <dbReference type="Pfam" id="PF12728"/>
    </source>
</evidence>
<dbReference type="AlphaFoldDB" id="A0A1H8FUJ7"/>
<gene>
    <name evidence="2" type="ORF">SAMN05444354_1407</name>
</gene>
<proteinExistence type="predicted"/>
<evidence type="ECO:0000313" key="3">
    <source>
        <dbReference type="Proteomes" id="UP000182719"/>
    </source>
</evidence>
<dbReference type="NCBIfam" id="TIGR01764">
    <property type="entry name" value="excise"/>
    <property type="match status" value="1"/>
</dbReference>
<feature type="domain" description="Helix-turn-helix" evidence="1">
    <location>
        <begin position="14"/>
        <end position="60"/>
    </location>
</feature>
<dbReference type="Proteomes" id="UP000182719">
    <property type="component" value="Unassembled WGS sequence"/>
</dbReference>
<dbReference type="RefSeq" id="WP_075011459.1">
    <property type="nucleotide sequence ID" value="NZ_FOAP01000040.1"/>
</dbReference>
<keyword evidence="3" id="KW-1185">Reference proteome</keyword>
<dbReference type="InterPro" id="IPR041657">
    <property type="entry name" value="HTH_17"/>
</dbReference>